<feature type="region of interest" description="Disordered" evidence="1">
    <location>
        <begin position="293"/>
        <end position="371"/>
    </location>
</feature>
<dbReference type="AlphaFoldDB" id="A0A8J3JQ49"/>
<name>A0A8J3JQ49_9ACTN</name>
<organism evidence="2 3">
    <name type="scientific">Catellatospora bangladeshensis</name>
    <dbReference type="NCBI Taxonomy" id="310355"/>
    <lineage>
        <taxon>Bacteria</taxon>
        <taxon>Bacillati</taxon>
        <taxon>Actinomycetota</taxon>
        <taxon>Actinomycetes</taxon>
        <taxon>Micromonosporales</taxon>
        <taxon>Micromonosporaceae</taxon>
        <taxon>Catellatospora</taxon>
    </lineage>
</organism>
<evidence type="ECO:0000313" key="2">
    <source>
        <dbReference type="EMBL" id="GIF84862.1"/>
    </source>
</evidence>
<dbReference type="RefSeq" id="WP_203753812.1">
    <property type="nucleotide sequence ID" value="NZ_BONF01000041.1"/>
</dbReference>
<dbReference type="Proteomes" id="UP000601223">
    <property type="component" value="Unassembled WGS sequence"/>
</dbReference>
<feature type="compositionally biased region" description="Low complexity" evidence="1">
    <location>
        <begin position="485"/>
        <end position="494"/>
    </location>
</feature>
<reference evidence="2 3" key="1">
    <citation type="submission" date="2021-01" db="EMBL/GenBank/DDBJ databases">
        <title>Whole genome shotgun sequence of Catellatospora bangladeshensis NBRC 107357.</title>
        <authorList>
            <person name="Komaki H."/>
            <person name="Tamura T."/>
        </authorList>
    </citation>
    <scope>NUCLEOTIDE SEQUENCE [LARGE SCALE GENOMIC DNA]</scope>
    <source>
        <strain evidence="2 3">NBRC 107357</strain>
    </source>
</reference>
<gene>
    <name evidence="2" type="ORF">Cba03nite_62110</name>
</gene>
<sequence>MGWKYHSPPGWPAPPEDWTPPPGWRPDPSWPQPPDDWQFWVPDGADDPTLLFELTDEDGFAAGPLDSVDEFVREQAEQGEQLPVAGVPLGEPAPAIAPVWAAEAAGADADAGAAMEPDTAGAPPVPAAHATAAPVMEPVAAEPTAAEPVAAVLATPATADAPSPPVTEPVAATPLTADPASPPVTAPEPVAEPVAVPAMTLDPLPEPQTAPAMPAEPIAEPAPAFAMSSAPPVTADGSQLLGCTHIPEVVDAKQVSAAATLPEAAWQGTAQPETGQPETVPAWRDERAALGWPADAGSSAEPAWAATGPAEPAWTPSGAGEQAQVAGLAWPQPAADTPAEEPPSPPSSAEPQPEPVADLPPVAAPAYEPVPEPAMTSSAGFAMGTDGPAAAPVSAPAAHVPAHAAPHVPAHARPATPRPWWIWALGGAAGLLLCSVLGVGGFLALRPDGSPSAVAEPGATAVQAPGEAAPSQEAQARPIPSPSRQAAQAQPQDQVFEGTGPQTVPVELGDTFHTVALTYAGAGDFVVRTVKADGEEIQTLVATTDSYEGVRPLDLGDIRPAAVNIEASGGWRMVVRPLAASPTWSGTASGVGADVLLIPRSAADSTRVAFDHRGKGKFTVQAIGSDSATLISQEGDYTGEMVLPRGTVVVVIDTNGVWTFSRD</sequence>
<dbReference type="EMBL" id="BONF01000041">
    <property type="protein sequence ID" value="GIF84862.1"/>
    <property type="molecule type" value="Genomic_DNA"/>
</dbReference>
<protein>
    <submittedName>
        <fullName evidence="2">Uncharacterized protein</fullName>
    </submittedName>
</protein>
<accession>A0A8J3JQ49</accession>
<feature type="region of interest" description="Disordered" evidence="1">
    <location>
        <begin position="158"/>
        <end position="184"/>
    </location>
</feature>
<proteinExistence type="predicted"/>
<evidence type="ECO:0000256" key="1">
    <source>
        <dbReference type="SAM" id="MobiDB-lite"/>
    </source>
</evidence>
<feature type="region of interest" description="Disordered" evidence="1">
    <location>
        <begin position="1"/>
        <end position="45"/>
    </location>
</feature>
<keyword evidence="3" id="KW-1185">Reference proteome</keyword>
<feature type="compositionally biased region" description="Pro residues" evidence="1">
    <location>
        <begin position="9"/>
        <end position="34"/>
    </location>
</feature>
<comment type="caution">
    <text evidence="2">The sequence shown here is derived from an EMBL/GenBank/DDBJ whole genome shotgun (WGS) entry which is preliminary data.</text>
</comment>
<feature type="compositionally biased region" description="Low complexity" evidence="1">
    <location>
        <begin position="355"/>
        <end position="369"/>
    </location>
</feature>
<evidence type="ECO:0000313" key="3">
    <source>
        <dbReference type="Proteomes" id="UP000601223"/>
    </source>
</evidence>
<feature type="region of interest" description="Disordered" evidence="1">
    <location>
        <begin position="451"/>
        <end position="504"/>
    </location>
</feature>
<feature type="compositionally biased region" description="Pro residues" evidence="1">
    <location>
        <begin position="340"/>
        <end position="354"/>
    </location>
</feature>